<dbReference type="AlphaFoldDB" id="A0A822CWT7"/>
<accession>A0A822CWT7</accession>
<comment type="caution">
    <text evidence="1">The sequence shown here is derived from an EMBL/GenBank/DDBJ whole genome shotgun (WGS) entry which is preliminary data.</text>
</comment>
<reference evidence="1" key="1">
    <citation type="submission" date="2021-02" db="EMBL/GenBank/DDBJ databases">
        <authorList>
            <person name="Nowell W R."/>
        </authorList>
    </citation>
    <scope>NUCLEOTIDE SEQUENCE</scope>
</reference>
<feature type="non-terminal residue" evidence="1">
    <location>
        <position position="1"/>
    </location>
</feature>
<evidence type="ECO:0000313" key="2">
    <source>
        <dbReference type="Proteomes" id="UP000663848"/>
    </source>
</evidence>
<dbReference type="Proteomes" id="UP000663848">
    <property type="component" value="Unassembled WGS sequence"/>
</dbReference>
<dbReference type="EMBL" id="CAJOBR010052463">
    <property type="protein sequence ID" value="CAF5054135.1"/>
    <property type="molecule type" value="Genomic_DNA"/>
</dbReference>
<organism evidence="1 2">
    <name type="scientific">Rotaria socialis</name>
    <dbReference type="NCBI Taxonomy" id="392032"/>
    <lineage>
        <taxon>Eukaryota</taxon>
        <taxon>Metazoa</taxon>
        <taxon>Spiralia</taxon>
        <taxon>Gnathifera</taxon>
        <taxon>Rotifera</taxon>
        <taxon>Eurotatoria</taxon>
        <taxon>Bdelloidea</taxon>
        <taxon>Philodinida</taxon>
        <taxon>Philodinidae</taxon>
        <taxon>Rotaria</taxon>
    </lineage>
</organism>
<gene>
    <name evidence="1" type="ORF">QYT958_LOCUS42245</name>
</gene>
<proteinExistence type="predicted"/>
<name>A0A822CWT7_9BILA</name>
<sequence length="48" mass="5816">MIDDDQTDAIGGLFNRTPKYKASFFTQLRWLMWRSTIDMFKNPFELRL</sequence>
<protein>
    <submittedName>
        <fullName evidence="1">Uncharacterized protein</fullName>
    </submittedName>
</protein>
<evidence type="ECO:0000313" key="1">
    <source>
        <dbReference type="EMBL" id="CAF5054135.1"/>
    </source>
</evidence>